<accession>A0A2Z6NV82</accession>
<dbReference type="EMBL" id="DF974317">
    <property type="protein sequence ID" value="GAU47466.1"/>
    <property type="molecule type" value="Genomic_DNA"/>
</dbReference>
<protein>
    <submittedName>
        <fullName evidence="2">Uncharacterized protein</fullName>
    </submittedName>
</protein>
<organism evidence="2 3">
    <name type="scientific">Trifolium subterraneum</name>
    <name type="common">Subterranean clover</name>
    <dbReference type="NCBI Taxonomy" id="3900"/>
    <lineage>
        <taxon>Eukaryota</taxon>
        <taxon>Viridiplantae</taxon>
        <taxon>Streptophyta</taxon>
        <taxon>Embryophyta</taxon>
        <taxon>Tracheophyta</taxon>
        <taxon>Spermatophyta</taxon>
        <taxon>Magnoliopsida</taxon>
        <taxon>eudicotyledons</taxon>
        <taxon>Gunneridae</taxon>
        <taxon>Pentapetalae</taxon>
        <taxon>rosids</taxon>
        <taxon>fabids</taxon>
        <taxon>Fabales</taxon>
        <taxon>Fabaceae</taxon>
        <taxon>Papilionoideae</taxon>
        <taxon>50 kb inversion clade</taxon>
        <taxon>NPAAA clade</taxon>
        <taxon>Hologalegina</taxon>
        <taxon>IRL clade</taxon>
        <taxon>Trifolieae</taxon>
        <taxon>Trifolium</taxon>
    </lineage>
</organism>
<evidence type="ECO:0000256" key="1">
    <source>
        <dbReference type="SAM" id="MobiDB-lite"/>
    </source>
</evidence>
<proteinExistence type="predicted"/>
<reference evidence="3" key="1">
    <citation type="journal article" date="2017" name="Front. Plant Sci.">
        <title>Climate Clever Clovers: New Paradigm to Reduce the Environmental Footprint of Ruminants by Breeding Low Methanogenic Forages Utilizing Haplotype Variation.</title>
        <authorList>
            <person name="Kaur P."/>
            <person name="Appels R."/>
            <person name="Bayer P.E."/>
            <person name="Keeble-Gagnere G."/>
            <person name="Wang J."/>
            <person name="Hirakawa H."/>
            <person name="Shirasawa K."/>
            <person name="Vercoe P."/>
            <person name="Stefanova K."/>
            <person name="Durmic Z."/>
            <person name="Nichols P."/>
            <person name="Revell C."/>
            <person name="Isobe S.N."/>
            <person name="Edwards D."/>
            <person name="Erskine W."/>
        </authorList>
    </citation>
    <scope>NUCLEOTIDE SEQUENCE [LARGE SCALE GENOMIC DNA]</scope>
    <source>
        <strain evidence="3">cv. Daliak</strain>
    </source>
</reference>
<evidence type="ECO:0000313" key="2">
    <source>
        <dbReference type="EMBL" id="GAU47466.1"/>
    </source>
</evidence>
<dbReference type="PANTHER" id="PTHR33640">
    <property type="entry name" value="TRANSMEMBRANE PROTEIN"/>
    <property type="match status" value="1"/>
</dbReference>
<dbReference type="AlphaFoldDB" id="A0A2Z6NV82"/>
<name>A0A2Z6NV82_TRISU</name>
<keyword evidence="3" id="KW-1185">Reference proteome</keyword>
<sequence>MKTKTGVKKGYCYRRCETEILKKRRRVLRRCESENNGRKSIEPAPVSSAEEEMVRISYPEDEMSNEEFRRTVEAFIAKNRGFEG</sequence>
<evidence type="ECO:0000313" key="3">
    <source>
        <dbReference type="Proteomes" id="UP000242715"/>
    </source>
</evidence>
<dbReference type="Proteomes" id="UP000242715">
    <property type="component" value="Unassembled WGS sequence"/>
</dbReference>
<dbReference type="OrthoDB" id="1095087at2759"/>
<gene>
    <name evidence="2" type="ORF">TSUD_90340</name>
</gene>
<feature type="region of interest" description="Disordered" evidence="1">
    <location>
        <begin position="32"/>
        <end position="53"/>
    </location>
</feature>
<dbReference type="PANTHER" id="PTHR33640:SF32">
    <property type="entry name" value="PROTEIN, PUTATIVE-RELATED"/>
    <property type="match status" value="1"/>
</dbReference>
<feature type="compositionally biased region" description="Basic and acidic residues" evidence="1">
    <location>
        <begin position="32"/>
        <end position="41"/>
    </location>
</feature>